<dbReference type="EMBL" id="GBHO01040131">
    <property type="protein sequence ID" value="JAG03473.1"/>
    <property type="molecule type" value="Transcribed_RNA"/>
</dbReference>
<gene>
    <name evidence="2" type="ORF">CM83_75162</name>
    <name evidence="4" type="ORF">g.55100</name>
</gene>
<reference evidence="3" key="3">
    <citation type="submission" date="2014-09" db="EMBL/GenBank/DDBJ databases">
        <authorList>
            <person name="Magalhaes I.L.F."/>
            <person name="Oliveira U."/>
            <person name="Santos F.R."/>
            <person name="Vidigal T.H.D.A."/>
            <person name="Brescovit A.D."/>
            <person name="Santos A.J."/>
        </authorList>
    </citation>
    <scope>NUCLEOTIDE SEQUENCE</scope>
</reference>
<evidence type="ECO:0000313" key="4">
    <source>
        <dbReference type="EMBL" id="JAQ18039.1"/>
    </source>
</evidence>
<dbReference type="EMBL" id="GBRD01005780">
    <property type="protein sequence ID" value="JAG60041.1"/>
    <property type="molecule type" value="Transcribed_RNA"/>
</dbReference>
<feature type="region of interest" description="Disordered" evidence="1">
    <location>
        <begin position="193"/>
        <end position="231"/>
    </location>
</feature>
<reference evidence="2" key="2">
    <citation type="submission" date="2014-07" db="EMBL/GenBank/DDBJ databases">
        <authorList>
            <person name="Hull J."/>
        </authorList>
    </citation>
    <scope>NUCLEOTIDE SEQUENCE</scope>
</reference>
<name>A0A0A9WAE7_LYGHE</name>
<feature type="compositionally biased region" description="Polar residues" evidence="1">
    <location>
        <begin position="134"/>
        <end position="146"/>
    </location>
</feature>
<feature type="compositionally biased region" description="Basic and acidic residues" evidence="1">
    <location>
        <begin position="270"/>
        <end position="282"/>
    </location>
</feature>
<accession>A0A0A9WAE7</accession>
<protein>
    <submittedName>
        <fullName evidence="2">Uncharacterized protein</fullName>
    </submittedName>
</protein>
<sequence>MKPDSDHSSPVTDDGRNRSSTEWTPSIIDDSDFEGRSSSSTFSWTDEADCSAAEQLKLRYEQFEAALYSEAPSDTLTPSERAEKEIWNEYTPHLRVTGKKINLIRSEYLPDGPSRTGTPGLSEIIAQHPEVTSDLGSSHKSSTTQNERSSSCRSVSSKTKESTTKEDPAVKEKMAKTVAEKLLEQAWPNAKKVGLVPKTTKSQAASRRANSMSQPQYSAESDSSSFKENSHSFTVLPSKEISRVAQPDISLKPINFQGQHPRTNYRAKSSHLDFSDKAESKAFKPLSRNSRNLSSARHSRRKSEKKEHETESMSDNPLESPELTARHGFLPPIESLSVTPKLPSKRANSAMLRFTKTQPRTRPTTSRSKSLFLAPIESFSVSSANSKFAITPIAEHSPSVFSSQLPHCPYRKMNKRTNPPRWRY</sequence>
<reference evidence="2" key="1">
    <citation type="journal article" date="2014" name="PLoS ONE">
        <title>Transcriptome-Based Identification of ABC Transporters in the Western Tarnished Plant Bug Lygus hesperus.</title>
        <authorList>
            <person name="Hull J.J."/>
            <person name="Chaney K."/>
            <person name="Geib S.M."/>
            <person name="Fabrick J.A."/>
            <person name="Brent C.S."/>
            <person name="Walsh D."/>
            <person name="Lavine L.C."/>
        </authorList>
    </citation>
    <scope>NUCLEOTIDE SEQUENCE</scope>
</reference>
<feature type="region of interest" description="Disordered" evidence="1">
    <location>
        <begin position="130"/>
        <end position="172"/>
    </location>
</feature>
<dbReference type="EMBL" id="GDHC01000590">
    <property type="protein sequence ID" value="JAQ18039.1"/>
    <property type="molecule type" value="Transcribed_RNA"/>
</dbReference>
<feature type="compositionally biased region" description="Low complexity" evidence="1">
    <location>
        <begin position="286"/>
        <end position="296"/>
    </location>
</feature>
<evidence type="ECO:0000313" key="3">
    <source>
        <dbReference type="EMBL" id="JAG60041.1"/>
    </source>
</evidence>
<feature type="region of interest" description="Disordered" evidence="1">
    <location>
        <begin position="252"/>
        <end position="324"/>
    </location>
</feature>
<feature type="compositionally biased region" description="Low complexity" evidence="1">
    <location>
        <begin position="147"/>
        <end position="157"/>
    </location>
</feature>
<organism evidence="2">
    <name type="scientific">Lygus hesperus</name>
    <name type="common">Western plant bug</name>
    <dbReference type="NCBI Taxonomy" id="30085"/>
    <lineage>
        <taxon>Eukaryota</taxon>
        <taxon>Metazoa</taxon>
        <taxon>Ecdysozoa</taxon>
        <taxon>Arthropoda</taxon>
        <taxon>Hexapoda</taxon>
        <taxon>Insecta</taxon>
        <taxon>Pterygota</taxon>
        <taxon>Neoptera</taxon>
        <taxon>Paraneoptera</taxon>
        <taxon>Hemiptera</taxon>
        <taxon>Heteroptera</taxon>
        <taxon>Panheteroptera</taxon>
        <taxon>Cimicomorpha</taxon>
        <taxon>Miridae</taxon>
        <taxon>Mirini</taxon>
        <taxon>Lygus</taxon>
    </lineage>
</organism>
<feature type="compositionally biased region" description="Basic and acidic residues" evidence="1">
    <location>
        <begin position="158"/>
        <end position="172"/>
    </location>
</feature>
<evidence type="ECO:0000313" key="2">
    <source>
        <dbReference type="EMBL" id="JAG03473.1"/>
    </source>
</evidence>
<dbReference type="AlphaFoldDB" id="A0A0A9WAE7"/>
<feature type="region of interest" description="Disordered" evidence="1">
    <location>
        <begin position="1"/>
        <end position="47"/>
    </location>
</feature>
<feature type="compositionally biased region" description="Polar residues" evidence="1">
    <location>
        <begin position="199"/>
        <end position="231"/>
    </location>
</feature>
<evidence type="ECO:0000256" key="1">
    <source>
        <dbReference type="SAM" id="MobiDB-lite"/>
    </source>
</evidence>
<feature type="compositionally biased region" description="Basic and acidic residues" evidence="1">
    <location>
        <begin position="1"/>
        <end position="19"/>
    </location>
</feature>
<proteinExistence type="predicted"/>
<reference evidence="4" key="4">
    <citation type="journal article" date="2016" name="Gigascience">
        <title>De novo construction of an expanded transcriptome assembly for the western tarnished plant bug, Lygus hesperus.</title>
        <authorList>
            <person name="Tassone E.E."/>
            <person name="Geib S.M."/>
            <person name="Hall B."/>
            <person name="Fabrick J.A."/>
            <person name="Brent C.S."/>
            <person name="Hull J.J."/>
        </authorList>
    </citation>
    <scope>NUCLEOTIDE SEQUENCE</scope>
</reference>